<gene>
    <name evidence="1" type="ORF">LCGC14_0938110</name>
</gene>
<comment type="caution">
    <text evidence="1">The sequence shown here is derived from an EMBL/GenBank/DDBJ whole genome shotgun (WGS) entry which is preliminary data.</text>
</comment>
<protein>
    <submittedName>
        <fullName evidence="1">Uncharacterized protein</fullName>
    </submittedName>
</protein>
<evidence type="ECO:0000313" key="1">
    <source>
        <dbReference type="EMBL" id="KKN20185.1"/>
    </source>
</evidence>
<sequence length="147" mass="16748">MRLKLLLNIENFQNHTIYTAEHSDIKDCYREQVIFLQDWVAYTPFAGKLLTHILKILGEIPIEGGQLKAEEDATPEFKYVETENEPVKKTSGLDFERTYKMGKDPCNKCGGQISWALRPGRSYPLHVDLNGKIEDNGRNGDCPKSGF</sequence>
<dbReference type="EMBL" id="LAZR01003265">
    <property type="protein sequence ID" value="KKN20185.1"/>
    <property type="molecule type" value="Genomic_DNA"/>
</dbReference>
<reference evidence="1" key="1">
    <citation type="journal article" date="2015" name="Nature">
        <title>Complex archaea that bridge the gap between prokaryotes and eukaryotes.</title>
        <authorList>
            <person name="Spang A."/>
            <person name="Saw J.H."/>
            <person name="Jorgensen S.L."/>
            <person name="Zaremba-Niedzwiedzka K."/>
            <person name="Martijn J."/>
            <person name="Lind A.E."/>
            <person name="van Eijk R."/>
            <person name="Schleper C."/>
            <person name="Guy L."/>
            <person name="Ettema T.J."/>
        </authorList>
    </citation>
    <scope>NUCLEOTIDE SEQUENCE</scope>
</reference>
<accession>A0A0F9NKY2</accession>
<name>A0A0F9NKY2_9ZZZZ</name>
<organism evidence="1">
    <name type="scientific">marine sediment metagenome</name>
    <dbReference type="NCBI Taxonomy" id="412755"/>
    <lineage>
        <taxon>unclassified sequences</taxon>
        <taxon>metagenomes</taxon>
        <taxon>ecological metagenomes</taxon>
    </lineage>
</organism>
<proteinExistence type="predicted"/>
<dbReference type="AlphaFoldDB" id="A0A0F9NKY2"/>